<keyword evidence="9" id="KW-0472">Membrane</keyword>
<dbReference type="Pfam" id="PF23539">
    <property type="entry name" value="DUF7134"/>
    <property type="match status" value="1"/>
</dbReference>
<protein>
    <recommendedName>
        <fullName evidence="2">histidine kinase</fullName>
        <ecNumber evidence="2">2.7.13.3</ecNumber>
    </recommendedName>
</protein>
<evidence type="ECO:0000256" key="5">
    <source>
        <dbReference type="ARBA" id="ARBA00022741"/>
    </source>
</evidence>
<evidence type="ECO:0000256" key="3">
    <source>
        <dbReference type="ARBA" id="ARBA00022553"/>
    </source>
</evidence>
<feature type="transmembrane region" description="Helical" evidence="9">
    <location>
        <begin position="69"/>
        <end position="87"/>
    </location>
</feature>
<dbReference type="InterPro" id="IPR036890">
    <property type="entry name" value="HATPase_C_sf"/>
</dbReference>
<feature type="transmembrane region" description="Helical" evidence="9">
    <location>
        <begin position="20"/>
        <end position="38"/>
    </location>
</feature>
<comment type="catalytic activity">
    <reaction evidence="1">
        <text>ATP + protein L-histidine = ADP + protein N-phospho-L-histidine.</text>
        <dbReference type="EC" id="2.7.13.3"/>
    </reaction>
</comment>
<name>A0ABP5JZY3_9ACTN</name>
<evidence type="ECO:0000313" key="13">
    <source>
        <dbReference type="Proteomes" id="UP001501020"/>
    </source>
</evidence>
<evidence type="ECO:0000256" key="1">
    <source>
        <dbReference type="ARBA" id="ARBA00000085"/>
    </source>
</evidence>
<comment type="caution">
    <text evidence="12">The sequence shown here is derived from an EMBL/GenBank/DDBJ whole genome shotgun (WGS) entry which is preliminary data.</text>
</comment>
<evidence type="ECO:0000256" key="6">
    <source>
        <dbReference type="ARBA" id="ARBA00022777"/>
    </source>
</evidence>
<dbReference type="InterPro" id="IPR050482">
    <property type="entry name" value="Sensor_HK_TwoCompSys"/>
</dbReference>
<dbReference type="PANTHER" id="PTHR24421:SF10">
    <property type="entry name" value="NITRATE_NITRITE SENSOR PROTEIN NARQ"/>
    <property type="match status" value="1"/>
</dbReference>
<evidence type="ECO:0000256" key="7">
    <source>
        <dbReference type="ARBA" id="ARBA00022840"/>
    </source>
</evidence>
<evidence type="ECO:0000256" key="2">
    <source>
        <dbReference type="ARBA" id="ARBA00012438"/>
    </source>
</evidence>
<dbReference type="CDD" id="cd16917">
    <property type="entry name" value="HATPase_UhpB-NarQ-NarX-like"/>
    <property type="match status" value="1"/>
</dbReference>
<dbReference type="EC" id="2.7.13.3" evidence="2"/>
<evidence type="ECO:0000259" key="11">
    <source>
        <dbReference type="Pfam" id="PF23539"/>
    </source>
</evidence>
<keyword evidence="7" id="KW-0067">ATP-binding</keyword>
<keyword evidence="4" id="KW-0808">Transferase</keyword>
<reference evidence="13" key="1">
    <citation type="journal article" date="2019" name="Int. J. Syst. Evol. Microbiol.">
        <title>The Global Catalogue of Microorganisms (GCM) 10K type strain sequencing project: providing services to taxonomists for standard genome sequencing and annotation.</title>
        <authorList>
            <consortium name="The Broad Institute Genomics Platform"/>
            <consortium name="The Broad Institute Genome Sequencing Center for Infectious Disease"/>
            <person name="Wu L."/>
            <person name="Ma J."/>
        </authorList>
    </citation>
    <scope>NUCLEOTIDE SEQUENCE [LARGE SCALE GENOMIC DNA]</scope>
    <source>
        <strain evidence="13">JCM 13850</strain>
    </source>
</reference>
<dbReference type="GO" id="GO:0016301">
    <property type="term" value="F:kinase activity"/>
    <property type="evidence" value="ECO:0007669"/>
    <property type="project" value="UniProtKB-KW"/>
</dbReference>
<dbReference type="EMBL" id="BAAAMR010000007">
    <property type="protein sequence ID" value="GAA2125204.1"/>
    <property type="molecule type" value="Genomic_DNA"/>
</dbReference>
<evidence type="ECO:0000313" key="12">
    <source>
        <dbReference type="EMBL" id="GAA2125204.1"/>
    </source>
</evidence>
<dbReference type="InterPro" id="IPR055558">
    <property type="entry name" value="DUF7134"/>
</dbReference>
<evidence type="ECO:0000259" key="10">
    <source>
        <dbReference type="Pfam" id="PF07730"/>
    </source>
</evidence>
<evidence type="ECO:0000256" key="8">
    <source>
        <dbReference type="ARBA" id="ARBA00023012"/>
    </source>
</evidence>
<keyword evidence="6 12" id="KW-0418">Kinase</keyword>
<dbReference type="Pfam" id="PF07730">
    <property type="entry name" value="HisKA_3"/>
    <property type="match status" value="1"/>
</dbReference>
<proteinExistence type="predicted"/>
<organism evidence="12 13">
    <name type="scientific">Actinomadura napierensis</name>
    <dbReference type="NCBI Taxonomy" id="267854"/>
    <lineage>
        <taxon>Bacteria</taxon>
        <taxon>Bacillati</taxon>
        <taxon>Actinomycetota</taxon>
        <taxon>Actinomycetes</taxon>
        <taxon>Streptosporangiales</taxon>
        <taxon>Thermomonosporaceae</taxon>
        <taxon>Actinomadura</taxon>
    </lineage>
</organism>
<keyword evidence="8" id="KW-0902">Two-component regulatory system</keyword>
<feature type="transmembrane region" description="Helical" evidence="9">
    <location>
        <begin position="45"/>
        <end position="63"/>
    </location>
</feature>
<dbReference type="InterPro" id="IPR011712">
    <property type="entry name" value="Sig_transdc_His_kin_sub3_dim/P"/>
</dbReference>
<accession>A0ABP5JZY3</accession>
<gene>
    <name evidence="12" type="ORF">GCM10009727_13370</name>
</gene>
<evidence type="ECO:0000256" key="4">
    <source>
        <dbReference type="ARBA" id="ARBA00022679"/>
    </source>
</evidence>
<evidence type="ECO:0000256" key="9">
    <source>
        <dbReference type="SAM" id="Phobius"/>
    </source>
</evidence>
<sequence length="382" mass="39698">MGVVAVTPALVDQATTDHSIAAWGTLGAYTLVAIVALTVRRRWPLAAFCVVLAVLAAAEVVTAATEVKLSSLSVLPSAFALYAVGMYSPRRRSVAALVVGGGLVAAGLAINHVTAPQGWRGGSDVLAFVAVLPVAWALGVATRSDRALLTAAERRTEDARREQHLLAERAAAAERVRIARDMHDVVAHSLTLLVMHAETIRARSGDLPPWARESIDALAAAGRQSTGEMRDLLGVLREGTVASPRSPVPTLGGLDALVHAARDCGNPVSLTTAGPLDALSRPVQLAGYRIVQESLSNVRRHAPGAEVTIRLDATMACLDLEITSGPPSRPLAPAPGSGLGLAGLTERVNALGGDLQAGPTLEGGFRIDAAIPCPMEDRDAVR</sequence>
<keyword evidence="3" id="KW-0597">Phosphoprotein</keyword>
<dbReference type="Proteomes" id="UP001501020">
    <property type="component" value="Unassembled WGS sequence"/>
</dbReference>
<keyword evidence="9" id="KW-0812">Transmembrane</keyword>
<feature type="transmembrane region" description="Helical" evidence="9">
    <location>
        <begin position="94"/>
        <end position="113"/>
    </location>
</feature>
<dbReference type="SUPFAM" id="SSF55874">
    <property type="entry name" value="ATPase domain of HSP90 chaperone/DNA topoisomerase II/histidine kinase"/>
    <property type="match status" value="1"/>
</dbReference>
<dbReference type="Gene3D" id="1.20.5.1930">
    <property type="match status" value="1"/>
</dbReference>
<keyword evidence="9" id="KW-1133">Transmembrane helix</keyword>
<dbReference type="PANTHER" id="PTHR24421">
    <property type="entry name" value="NITRATE/NITRITE SENSOR PROTEIN NARX-RELATED"/>
    <property type="match status" value="1"/>
</dbReference>
<feature type="domain" description="DUF7134" evidence="11">
    <location>
        <begin position="20"/>
        <end position="146"/>
    </location>
</feature>
<dbReference type="Gene3D" id="3.30.565.10">
    <property type="entry name" value="Histidine kinase-like ATPase, C-terminal domain"/>
    <property type="match status" value="1"/>
</dbReference>
<keyword evidence="5" id="KW-0547">Nucleotide-binding</keyword>
<feature type="domain" description="Signal transduction histidine kinase subgroup 3 dimerisation and phosphoacceptor" evidence="10">
    <location>
        <begin position="174"/>
        <end position="239"/>
    </location>
</feature>
<feature type="transmembrane region" description="Helical" evidence="9">
    <location>
        <begin position="125"/>
        <end position="142"/>
    </location>
</feature>
<keyword evidence="13" id="KW-1185">Reference proteome</keyword>